<sequence>MCAMPMSRHFYIAVTPSGTNLCFYGRTGDNMGLSFYADGRLTVARFNLDWPTDVKDEVK</sequence>
<gene>
    <name evidence="1" type="ORF">SAMN05421753_103121</name>
</gene>
<organism evidence="1 2">
    <name type="scientific">Planctomicrobium piriforme</name>
    <dbReference type="NCBI Taxonomy" id="1576369"/>
    <lineage>
        <taxon>Bacteria</taxon>
        <taxon>Pseudomonadati</taxon>
        <taxon>Planctomycetota</taxon>
        <taxon>Planctomycetia</taxon>
        <taxon>Planctomycetales</taxon>
        <taxon>Planctomycetaceae</taxon>
        <taxon>Planctomicrobium</taxon>
    </lineage>
</organism>
<keyword evidence="2" id="KW-1185">Reference proteome</keyword>
<dbReference type="Proteomes" id="UP000199518">
    <property type="component" value="Unassembled WGS sequence"/>
</dbReference>
<name>A0A1I3D773_9PLAN</name>
<dbReference type="EMBL" id="FOQD01000003">
    <property type="protein sequence ID" value="SFH82610.1"/>
    <property type="molecule type" value="Genomic_DNA"/>
</dbReference>
<dbReference type="RefSeq" id="WP_139228252.1">
    <property type="nucleotide sequence ID" value="NZ_FOQD01000003.1"/>
</dbReference>
<accession>A0A1I3D773</accession>
<evidence type="ECO:0000313" key="1">
    <source>
        <dbReference type="EMBL" id="SFH82610.1"/>
    </source>
</evidence>
<dbReference type="AlphaFoldDB" id="A0A1I3D773"/>
<dbReference type="OrthoDB" id="7294637at2"/>
<protein>
    <submittedName>
        <fullName evidence="1">Uncharacterized protein</fullName>
    </submittedName>
</protein>
<reference evidence="2" key="1">
    <citation type="submission" date="2016-10" db="EMBL/GenBank/DDBJ databases">
        <authorList>
            <person name="Varghese N."/>
            <person name="Submissions S."/>
        </authorList>
    </citation>
    <scope>NUCLEOTIDE SEQUENCE [LARGE SCALE GENOMIC DNA]</scope>
    <source>
        <strain evidence="2">DSM 26348</strain>
    </source>
</reference>
<proteinExistence type="predicted"/>
<evidence type="ECO:0000313" key="2">
    <source>
        <dbReference type="Proteomes" id="UP000199518"/>
    </source>
</evidence>